<dbReference type="OMA" id="HVLNLKI"/>
<evidence type="ECO:0000313" key="11">
    <source>
        <dbReference type="EnsemblMetazoa" id="XP_020901535.1"/>
    </source>
</evidence>
<evidence type="ECO:0000256" key="6">
    <source>
        <dbReference type="ARBA" id="ARBA00023136"/>
    </source>
</evidence>
<keyword evidence="4 7" id="KW-0812">Transmembrane</keyword>
<organism evidence="11 12">
    <name type="scientific">Exaiptasia diaphana</name>
    <name type="common">Tropical sea anemone</name>
    <name type="synonym">Aiptasia pulchella</name>
    <dbReference type="NCBI Taxonomy" id="2652724"/>
    <lineage>
        <taxon>Eukaryota</taxon>
        <taxon>Metazoa</taxon>
        <taxon>Cnidaria</taxon>
        <taxon>Anthozoa</taxon>
        <taxon>Hexacorallia</taxon>
        <taxon>Actiniaria</taxon>
        <taxon>Aiptasiidae</taxon>
        <taxon>Exaiptasia</taxon>
    </lineage>
</organism>
<dbReference type="SMART" id="SM00724">
    <property type="entry name" value="TLC"/>
    <property type="match status" value="1"/>
</dbReference>
<dbReference type="GeneID" id="110240089"/>
<evidence type="ECO:0000256" key="3">
    <source>
        <dbReference type="ARBA" id="ARBA00004991"/>
    </source>
</evidence>
<dbReference type="AlphaFoldDB" id="A0A913XAM2"/>
<evidence type="ECO:0000256" key="1">
    <source>
        <dbReference type="ARBA" id="ARBA00004141"/>
    </source>
</evidence>
<evidence type="ECO:0000313" key="12">
    <source>
        <dbReference type="Proteomes" id="UP000887567"/>
    </source>
</evidence>
<feature type="transmembrane region" description="Helical" evidence="9">
    <location>
        <begin position="272"/>
        <end position="299"/>
    </location>
</feature>
<dbReference type="PANTHER" id="PTHR12560:SF58">
    <property type="entry name" value="CERAMIDE SYNTHASE 1"/>
    <property type="match status" value="1"/>
</dbReference>
<feature type="transmembrane region" description="Helical" evidence="9">
    <location>
        <begin position="173"/>
        <end position="191"/>
    </location>
</feature>
<reference evidence="11" key="1">
    <citation type="submission" date="2022-11" db="UniProtKB">
        <authorList>
            <consortium name="EnsemblMetazoa"/>
        </authorList>
    </citation>
    <scope>IDENTIFICATION</scope>
</reference>
<dbReference type="GO" id="GO:0046513">
    <property type="term" value="P:ceramide biosynthetic process"/>
    <property type="evidence" value="ECO:0007669"/>
    <property type="project" value="InterPro"/>
</dbReference>
<dbReference type="InterPro" id="IPR016439">
    <property type="entry name" value="Lag1/Lac1-like"/>
</dbReference>
<feature type="transmembrane region" description="Helical" evidence="9">
    <location>
        <begin position="48"/>
        <end position="70"/>
    </location>
</feature>
<proteinExistence type="predicted"/>
<comment type="pathway">
    <text evidence="3">Sphingolipid metabolism.</text>
</comment>
<dbReference type="GO" id="GO:0050291">
    <property type="term" value="F:sphingosine N-acyltransferase activity"/>
    <property type="evidence" value="ECO:0007669"/>
    <property type="project" value="InterPro"/>
</dbReference>
<dbReference type="Pfam" id="PF03798">
    <property type="entry name" value="TRAM_LAG1_CLN8"/>
    <property type="match status" value="1"/>
</dbReference>
<feature type="compositionally biased region" description="Basic residues" evidence="8">
    <location>
        <begin position="364"/>
        <end position="377"/>
    </location>
</feature>
<dbReference type="GO" id="GO:0016020">
    <property type="term" value="C:membrane"/>
    <property type="evidence" value="ECO:0007669"/>
    <property type="project" value="UniProtKB-SubCell"/>
</dbReference>
<protein>
    <recommendedName>
        <fullName evidence="10">TLC domain-containing protein</fullName>
    </recommendedName>
</protein>
<evidence type="ECO:0000256" key="2">
    <source>
        <dbReference type="ARBA" id="ARBA00004760"/>
    </source>
</evidence>
<comment type="pathway">
    <text evidence="2">Lipid metabolism; sphingolipid metabolism.</text>
</comment>
<feature type="transmembrane region" description="Helical" evidence="9">
    <location>
        <begin position="91"/>
        <end position="109"/>
    </location>
</feature>
<feature type="transmembrane region" description="Helical" evidence="9">
    <location>
        <begin position="231"/>
        <end position="252"/>
    </location>
</feature>
<dbReference type="PANTHER" id="PTHR12560">
    <property type="entry name" value="LONGEVITY ASSURANCE FACTOR 1 LAG1"/>
    <property type="match status" value="1"/>
</dbReference>
<evidence type="ECO:0000256" key="9">
    <source>
        <dbReference type="SAM" id="Phobius"/>
    </source>
</evidence>
<evidence type="ECO:0000256" key="4">
    <source>
        <dbReference type="ARBA" id="ARBA00022692"/>
    </source>
</evidence>
<dbReference type="KEGG" id="epa:110240089"/>
<dbReference type="InterPro" id="IPR006634">
    <property type="entry name" value="TLC-dom"/>
</dbReference>
<evidence type="ECO:0000256" key="5">
    <source>
        <dbReference type="ARBA" id="ARBA00022989"/>
    </source>
</evidence>
<dbReference type="PROSITE" id="PS50922">
    <property type="entry name" value="TLC"/>
    <property type="match status" value="1"/>
</dbReference>
<dbReference type="Proteomes" id="UP000887567">
    <property type="component" value="Unplaced"/>
</dbReference>
<keyword evidence="6 7" id="KW-0472">Membrane</keyword>
<keyword evidence="5 9" id="KW-1133">Transmembrane helix</keyword>
<evidence type="ECO:0000256" key="7">
    <source>
        <dbReference type="PROSITE-ProRule" id="PRU00205"/>
    </source>
</evidence>
<accession>A0A913XAM2</accession>
<feature type="domain" description="TLC" evidence="10">
    <location>
        <begin position="85"/>
        <end position="303"/>
    </location>
</feature>
<dbReference type="OrthoDB" id="537032at2759"/>
<keyword evidence="12" id="KW-1185">Reference proteome</keyword>
<dbReference type="EnsemblMetazoa" id="XM_021045876.2">
    <property type="protein sequence ID" value="XP_020901535.1"/>
    <property type="gene ID" value="LOC110240089"/>
</dbReference>
<sequence>MASNYVEIFTRIWETFCAQWKHRGPTETYLQDFVDDLHENGVIRVEDILTTIALGVAFTLARYVATAFIFKPLALYFKFIPKDVTKFPESAWKVFYYFSCYMYCCYILYCGKYSFIEDPDSVWTEMKIAGLASKVEIPSDIYILYVIQTGFYLHSIYATFFMDKWRKDSIVMILHHVLTICLLAFSFAIRYHNIGVIVLYLHDIADVFLEFTKICVCFKSRSEDCRIADRLVNFGFLMFAFVWAKCRLYQYPYRVLYVTGHTSMKIVPEGKFYLFFNFMLWALFVMNIYWFHFIILLIWRVIKGESREVEDVRELSKEETKNNFHKKENGMKNGKTNGHESYIIKSKDQAIREEKNGIIDKAKHFPHQRRKKNLQGN</sequence>
<dbReference type="RefSeq" id="XP_020901535.1">
    <property type="nucleotide sequence ID" value="XM_021045876.2"/>
</dbReference>
<feature type="region of interest" description="Disordered" evidence="8">
    <location>
        <begin position="358"/>
        <end position="377"/>
    </location>
</feature>
<evidence type="ECO:0000256" key="8">
    <source>
        <dbReference type="SAM" id="MobiDB-lite"/>
    </source>
</evidence>
<comment type="subcellular location">
    <subcellularLocation>
        <location evidence="1">Membrane</location>
        <topology evidence="1">Multi-pass membrane protein</topology>
    </subcellularLocation>
</comment>
<evidence type="ECO:0000259" key="10">
    <source>
        <dbReference type="PROSITE" id="PS50922"/>
    </source>
</evidence>
<name>A0A913XAM2_EXADI</name>
<feature type="transmembrane region" description="Helical" evidence="9">
    <location>
        <begin position="141"/>
        <end position="161"/>
    </location>
</feature>